<protein>
    <submittedName>
        <fullName evidence="2">Uncharacterized protein</fullName>
    </submittedName>
</protein>
<feature type="compositionally biased region" description="Low complexity" evidence="1">
    <location>
        <begin position="156"/>
        <end position="195"/>
    </location>
</feature>
<evidence type="ECO:0000256" key="1">
    <source>
        <dbReference type="SAM" id="MobiDB-lite"/>
    </source>
</evidence>
<organism evidence="2 3">
    <name type="scientific">Paractinoplanes ovalisporus</name>
    <dbReference type="NCBI Taxonomy" id="2810368"/>
    <lineage>
        <taxon>Bacteria</taxon>
        <taxon>Bacillati</taxon>
        <taxon>Actinomycetota</taxon>
        <taxon>Actinomycetes</taxon>
        <taxon>Micromonosporales</taxon>
        <taxon>Micromonosporaceae</taxon>
        <taxon>Paractinoplanes</taxon>
    </lineage>
</organism>
<feature type="compositionally biased region" description="Low complexity" evidence="1">
    <location>
        <begin position="14"/>
        <end position="28"/>
    </location>
</feature>
<sequence>MSTKQLDRRREQSTAAHEAAAKTKTTVTELENRLRTNADMTRRQTQALRNAEAEAKRLKRSLKTQARDKDRLEKAHKKAVSRAEKAQSKAATLEEKYGKSVLHDLVRREKEKDRAAASTPVSPALPAVVPPPPIEPEPPAETAPAVETEQPVEPVTARATAARSTARKAAASAATPRARAPRKTTTVVETQAPATPRRRPAQR</sequence>
<feature type="compositionally biased region" description="Pro residues" evidence="1">
    <location>
        <begin position="128"/>
        <end position="141"/>
    </location>
</feature>
<feature type="region of interest" description="Disordered" evidence="1">
    <location>
        <begin position="1"/>
        <end position="28"/>
    </location>
</feature>
<dbReference type="Proteomes" id="UP000632138">
    <property type="component" value="Unassembled WGS sequence"/>
</dbReference>
<evidence type="ECO:0000313" key="2">
    <source>
        <dbReference type="EMBL" id="MBM2618172.1"/>
    </source>
</evidence>
<proteinExistence type="predicted"/>
<comment type="caution">
    <text evidence="2">The sequence shown here is derived from an EMBL/GenBank/DDBJ whole genome shotgun (WGS) entry which is preliminary data.</text>
</comment>
<feature type="region of interest" description="Disordered" evidence="1">
    <location>
        <begin position="50"/>
        <end position="203"/>
    </location>
</feature>
<reference evidence="2 3" key="1">
    <citation type="submission" date="2021-01" db="EMBL/GenBank/DDBJ databases">
        <title>Actinoplanes sp. nov. LDG1-06 isolated from lichen.</title>
        <authorList>
            <person name="Saeng-In P."/>
            <person name="Phongsopitanun W."/>
            <person name="Kanchanasin P."/>
            <person name="Yuki M."/>
            <person name="Kudo T."/>
            <person name="Ohkuma M."/>
            <person name="Tanasupawat S."/>
        </authorList>
    </citation>
    <scope>NUCLEOTIDE SEQUENCE [LARGE SCALE GENOMIC DNA]</scope>
    <source>
        <strain evidence="2 3">LDG1-06</strain>
    </source>
</reference>
<accession>A0ABS2AEB3</accession>
<dbReference type="RefSeq" id="WP_203378158.1">
    <property type="nucleotide sequence ID" value="NZ_JAENHP010000006.1"/>
</dbReference>
<keyword evidence="3" id="KW-1185">Reference proteome</keyword>
<dbReference type="EMBL" id="JAENHP010000006">
    <property type="protein sequence ID" value="MBM2618172.1"/>
    <property type="molecule type" value="Genomic_DNA"/>
</dbReference>
<feature type="compositionally biased region" description="Basic and acidic residues" evidence="1">
    <location>
        <begin position="81"/>
        <end position="115"/>
    </location>
</feature>
<feature type="compositionally biased region" description="Basic and acidic residues" evidence="1">
    <location>
        <begin position="1"/>
        <end position="12"/>
    </location>
</feature>
<feature type="compositionally biased region" description="Low complexity" evidence="1">
    <location>
        <begin position="116"/>
        <end position="127"/>
    </location>
</feature>
<gene>
    <name evidence="2" type="ORF">JIG36_21680</name>
</gene>
<name>A0ABS2AEB3_9ACTN</name>
<evidence type="ECO:0000313" key="3">
    <source>
        <dbReference type="Proteomes" id="UP000632138"/>
    </source>
</evidence>